<dbReference type="Proteomes" id="UP000824120">
    <property type="component" value="Chromosome 6"/>
</dbReference>
<feature type="coiled-coil region" evidence="1">
    <location>
        <begin position="210"/>
        <end position="241"/>
    </location>
</feature>
<keyword evidence="4" id="KW-1185">Reference proteome</keyword>
<evidence type="ECO:0000256" key="2">
    <source>
        <dbReference type="SAM" id="MobiDB-lite"/>
    </source>
</evidence>
<dbReference type="OrthoDB" id="1297232at2759"/>
<evidence type="ECO:0000313" key="4">
    <source>
        <dbReference type="Proteomes" id="UP000824120"/>
    </source>
</evidence>
<dbReference type="EMBL" id="JACXVP010000006">
    <property type="protein sequence ID" value="KAG5600622.1"/>
    <property type="molecule type" value="Genomic_DNA"/>
</dbReference>
<gene>
    <name evidence="3" type="ORF">H5410_031992</name>
</gene>
<accession>A0A9J5YP14</accession>
<dbReference type="AlphaFoldDB" id="A0A9J5YP14"/>
<evidence type="ECO:0000313" key="3">
    <source>
        <dbReference type="EMBL" id="KAG5600622.1"/>
    </source>
</evidence>
<evidence type="ECO:0000256" key="1">
    <source>
        <dbReference type="SAM" id="Coils"/>
    </source>
</evidence>
<feature type="region of interest" description="Disordered" evidence="2">
    <location>
        <begin position="1"/>
        <end position="20"/>
    </location>
</feature>
<reference evidence="3 4" key="1">
    <citation type="submission" date="2020-09" db="EMBL/GenBank/DDBJ databases">
        <title>De no assembly of potato wild relative species, Solanum commersonii.</title>
        <authorList>
            <person name="Cho K."/>
        </authorList>
    </citation>
    <scope>NUCLEOTIDE SEQUENCE [LARGE SCALE GENOMIC DNA]</scope>
    <source>
        <strain evidence="3">LZ3.2</strain>
        <tissue evidence="3">Leaf</tissue>
    </source>
</reference>
<name>A0A9J5YP14_SOLCO</name>
<sequence length="252" mass="29098">MQTRGRNRLDIQLQNDEDEQNIDQAQPYIEQLMNSQNHSQTQDYDDPSNGLNNFIDGIDESSNSEARKVCGPILVKDIWKLHSGKIVDGRKLSSLLGIIARTPELTPLHVDDWRNFDNEEKKKLINFVRRHTQANRNNRTKQKMPHTRGSKSIATLMNQKDIINEKMSNSYVYAQVLGNKRIGYVCGLGLGPTPSALWGSRTFLENIDEEDSSNEIVQRLEQEINELKDKQNEEINIMKQNQDFMQLELLQM</sequence>
<proteinExistence type="predicted"/>
<protein>
    <submittedName>
        <fullName evidence="3">Uncharacterized protein</fullName>
    </submittedName>
</protein>
<comment type="caution">
    <text evidence="3">The sequence shown here is derived from an EMBL/GenBank/DDBJ whole genome shotgun (WGS) entry which is preliminary data.</text>
</comment>
<keyword evidence="1" id="KW-0175">Coiled coil</keyword>
<organism evidence="3 4">
    <name type="scientific">Solanum commersonii</name>
    <name type="common">Commerson's wild potato</name>
    <name type="synonym">Commerson's nightshade</name>
    <dbReference type="NCBI Taxonomy" id="4109"/>
    <lineage>
        <taxon>Eukaryota</taxon>
        <taxon>Viridiplantae</taxon>
        <taxon>Streptophyta</taxon>
        <taxon>Embryophyta</taxon>
        <taxon>Tracheophyta</taxon>
        <taxon>Spermatophyta</taxon>
        <taxon>Magnoliopsida</taxon>
        <taxon>eudicotyledons</taxon>
        <taxon>Gunneridae</taxon>
        <taxon>Pentapetalae</taxon>
        <taxon>asterids</taxon>
        <taxon>lamiids</taxon>
        <taxon>Solanales</taxon>
        <taxon>Solanaceae</taxon>
        <taxon>Solanoideae</taxon>
        <taxon>Solaneae</taxon>
        <taxon>Solanum</taxon>
    </lineage>
</organism>